<sequence>MAEKAPSFVTVLVGFCHADVAYPGKSIVPERHLCQLHILHSAVQLNEGTAAADGFLFPHRPMNSDLNVTSLALARFGVSGPESGGRKAEDFGGVVLSVRASSSDRAENRGRSQKLKLEEILDWW</sequence>
<gene>
    <name evidence="1" type="ORF">R1flu_001316</name>
</gene>
<dbReference type="Proteomes" id="UP001605036">
    <property type="component" value="Unassembled WGS sequence"/>
</dbReference>
<organism evidence="1 2">
    <name type="scientific">Riccia fluitans</name>
    <dbReference type="NCBI Taxonomy" id="41844"/>
    <lineage>
        <taxon>Eukaryota</taxon>
        <taxon>Viridiplantae</taxon>
        <taxon>Streptophyta</taxon>
        <taxon>Embryophyta</taxon>
        <taxon>Marchantiophyta</taxon>
        <taxon>Marchantiopsida</taxon>
        <taxon>Marchantiidae</taxon>
        <taxon>Marchantiales</taxon>
        <taxon>Ricciaceae</taxon>
        <taxon>Riccia</taxon>
    </lineage>
</organism>
<accession>A0ABD1Y2Y4</accession>
<protein>
    <submittedName>
        <fullName evidence="1">Uncharacterized protein</fullName>
    </submittedName>
</protein>
<proteinExistence type="predicted"/>
<dbReference type="EMBL" id="JBHFFA010000006">
    <property type="protein sequence ID" value="KAL2621111.1"/>
    <property type="molecule type" value="Genomic_DNA"/>
</dbReference>
<comment type="caution">
    <text evidence="1">The sequence shown here is derived from an EMBL/GenBank/DDBJ whole genome shotgun (WGS) entry which is preliminary data.</text>
</comment>
<keyword evidence="2" id="KW-1185">Reference proteome</keyword>
<dbReference type="AlphaFoldDB" id="A0ABD1Y2Y4"/>
<evidence type="ECO:0000313" key="2">
    <source>
        <dbReference type="Proteomes" id="UP001605036"/>
    </source>
</evidence>
<reference evidence="1 2" key="1">
    <citation type="submission" date="2024-09" db="EMBL/GenBank/DDBJ databases">
        <title>Chromosome-scale assembly of Riccia fluitans.</title>
        <authorList>
            <person name="Paukszto L."/>
            <person name="Sawicki J."/>
            <person name="Karawczyk K."/>
            <person name="Piernik-Szablinska J."/>
            <person name="Szczecinska M."/>
            <person name="Mazdziarz M."/>
        </authorList>
    </citation>
    <scope>NUCLEOTIDE SEQUENCE [LARGE SCALE GENOMIC DNA]</scope>
    <source>
        <strain evidence="1">Rf_01</strain>
        <tissue evidence="1">Aerial parts of the thallus</tissue>
    </source>
</reference>
<evidence type="ECO:0000313" key="1">
    <source>
        <dbReference type="EMBL" id="KAL2621111.1"/>
    </source>
</evidence>
<name>A0ABD1Y2Y4_9MARC</name>